<gene>
    <name evidence="3" type="ORF">DFL_007897</name>
</gene>
<dbReference type="Proteomes" id="UP000283090">
    <property type="component" value="Unassembled WGS sequence"/>
</dbReference>
<evidence type="ECO:0000313" key="3">
    <source>
        <dbReference type="EMBL" id="RVD83511.1"/>
    </source>
</evidence>
<feature type="coiled-coil region" evidence="1">
    <location>
        <begin position="177"/>
        <end position="204"/>
    </location>
</feature>
<accession>A0A436ZX07</accession>
<dbReference type="VEuPathDB" id="FungiDB:DFL_007897"/>
<comment type="caution">
    <text evidence="3">The sequence shown here is derived from an EMBL/GenBank/DDBJ whole genome shotgun (WGS) entry which is preliminary data.</text>
</comment>
<dbReference type="EMBL" id="SAEB01000009">
    <property type="protein sequence ID" value="RVD83511.1"/>
    <property type="molecule type" value="Genomic_DNA"/>
</dbReference>
<name>A0A436ZX07_ARTFL</name>
<feature type="transmembrane region" description="Helical" evidence="2">
    <location>
        <begin position="116"/>
        <end position="137"/>
    </location>
</feature>
<feature type="coiled-coil region" evidence="1">
    <location>
        <begin position="53"/>
        <end position="112"/>
    </location>
</feature>
<keyword evidence="4" id="KW-1185">Reference proteome</keyword>
<reference evidence="3 4" key="1">
    <citation type="submission" date="2019-01" db="EMBL/GenBank/DDBJ databases">
        <title>Intercellular communication is required for trap formation in the nematode-trapping fungus Duddingtonia flagrans.</title>
        <authorList>
            <person name="Youssar L."/>
            <person name="Wernet V."/>
            <person name="Hensel N."/>
            <person name="Hildebrandt H.-G."/>
            <person name="Fischer R."/>
        </authorList>
    </citation>
    <scope>NUCLEOTIDE SEQUENCE [LARGE SCALE GENOMIC DNA]</scope>
    <source>
        <strain evidence="3 4">CBS H-5679</strain>
    </source>
</reference>
<dbReference type="Gene3D" id="1.20.1170.10">
    <property type="match status" value="1"/>
</dbReference>
<proteinExistence type="predicted"/>
<dbReference type="GeneID" id="93590208"/>
<keyword evidence="2" id="KW-1133">Transmembrane helix</keyword>
<evidence type="ECO:0000256" key="2">
    <source>
        <dbReference type="SAM" id="Phobius"/>
    </source>
</evidence>
<organism evidence="3 4">
    <name type="scientific">Arthrobotrys flagrans</name>
    <name type="common">Nematode-trapping fungus</name>
    <name type="synonym">Trichothecium flagrans</name>
    <dbReference type="NCBI Taxonomy" id="97331"/>
    <lineage>
        <taxon>Eukaryota</taxon>
        <taxon>Fungi</taxon>
        <taxon>Dikarya</taxon>
        <taxon>Ascomycota</taxon>
        <taxon>Pezizomycotina</taxon>
        <taxon>Orbiliomycetes</taxon>
        <taxon>Orbiliales</taxon>
        <taxon>Orbiliaceae</taxon>
        <taxon>Arthrobotrys</taxon>
    </lineage>
</organism>
<keyword evidence="1" id="KW-0175">Coiled coil</keyword>
<dbReference type="RefSeq" id="XP_067489055.1">
    <property type="nucleotide sequence ID" value="XM_067637548.1"/>
</dbReference>
<feature type="transmembrane region" description="Helical" evidence="2">
    <location>
        <begin position="143"/>
        <end position="164"/>
    </location>
</feature>
<dbReference type="OrthoDB" id="10641639at2759"/>
<keyword evidence="2" id="KW-0472">Membrane</keyword>
<keyword evidence="2" id="KW-0812">Transmembrane</keyword>
<protein>
    <submittedName>
        <fullName evidence="3">Uncharacterized protein</fullName>
    </submittedName>
</protein>
<evidence type="ECO:0000256" key="1">
    <source>
        <dbReference type="SAM" id="Coils"/>
    </source>
</evidence>
<sequence>MISARSYRIGKKDGLIDKMAAGLNEDASPKAKRRAQLAFEKFDAHVRESRESGAKLEQKFEEWEQSAEQEVQNAKLKEDSLKDKEKEIQQSILQAESARKKAKEELGDIEKVPSSLAAGFVGLTIGLSVTAAAMGVAEISAIGLLNGGAGLLAAAPAAAMTYLARYRQSKDIRTRVFDRTQENVNQLARELEDCRESVRKANESLRSAKTSAENWKDINEAAGTIASQISRLNNHVKATMGYFAELHTELKLFSDVYESGSRVTAENPEGENDGLEDLDFDDVEIEMKCHAHILHALSSAYAHIYGAYIQEGFRLVASFRYREDDEKDLSGEELRNRRQGKLKVYLREAKAGIKDKVYQEKLKLFREAQVLFPGLTDASELKPKRITDYESNASV</sequence>
<dbReference type="AlphaFoldDB" id="A0A436ZX07"/>
<evidence type="ECO:0000313" key="4">
    <source>
        <dbReference type="Proteomes" id="UP000283090"/>
    </source>
</evidence>